<dbReference type="FunFam" id="3.30.160.60:FF:001289">
    <property type="entry name" value="Zinc finger protein 574"/>
    <property type="match status" value="1"/>
</dbReference>
<keyword evidence="6" id="KW-0805">Transcription regulation</keyword>
<feature type="domain" description="C2H2-type" evidence="13">
    <location>
        <begin position="260"/>
        <end position="287"/>
    </location>
</feature>
<comment type="caution">
    <text evidence="14">The sequence shown here is derived from an EMBL/GenBank/DDBJ whole genome shotgun (WGS) entry which is preliminary data.</text>
</comment>
<dbReference type="AlphaFoldDB" id="A0AAW0UHC7"/>
<dbReference type="InterPro" id="IPR036236">
    <property type="entry name" value="Znf_C2H2_sf"/>
</dbReference>
<evidence type="ECO:0000256" key="10">
    <source>
        <dbReference type="ARBA" id="ARBA00037948"/>
    </source>
</evidence>
<evidence type="ECO:0000313" key="14">
    <source>
        <dbReference type="EMBL" id="KAK8397592.1"/>
    </source>
</evidence>
<dbReference type="GO" id="GO:0060562">
    <property type="term" value="P:epithelial tube morphogenesis"/>
    <property type="evidence" value="ECO:0007669"/>
    <property type="project" value="UniProtKB-ARBA"/>
</dbReference>
<dbReference type="PANTHER" id="PTHR24388">
    <property type="entry name" value="ZINC FINGER PROTEIN"/>
    <property type="match status" value="1"/>
</dbReference>
<dbReference type="GO" id="GO:0000981">
    <property type="term" value="F:DNA-binding transcription factor activity, RNA polymerase II-specific"/>
    <property type="evidence" value="ECO:0007669"/>
    <property type="project" value="TreeGrafter"/>
</dbReference>
<comment type="subcellular location">
    <subcellularLocation>
        <location evidence="1">Nucleus</location>
    </subcellularLocation>
</comment>
<dbReference type="PANTHER" id="PTHR24388:SF100">
    <property type="entry name" value="ZINC FINGER PROTEIN 423"/>
    <property type="match status" value="1"/>
</dbReference>
<evidence type="ECO:0000256" key="7">
    <source>
        <dbReference type="ARBA" id="ARBA00023125"/>
    </source>
</evidence>
<keyword evidence="2" id="KW-0479">Metal-binding</keyword>
<dbReference type="FunFam" id="3.30.160.60:FF:000207">
    <property type="entry name" value="zinc finger protein SNAI2"/>
    <property type="match status" value="1"/>
</dbReference>
<keyword evidence="4 11" id="KW-0863">Zinc-finger</keyword>
<dbReference type="Pfam" id="PF13894">
    <property type="entry name" value="zf-C2H2_4"/>
    <property type="match status" value="1"/>
</dbReference>
<accession>A0AAW0UHC7</accession>
<gene>
    <name evidence="14" type="ORF">O3P69_004399</name>
</gene>
<name>A0AAW0UHC7_SCYPA</name>
<feature type="region of interest" description="Disordered" evidence="12">
    <location>
        <begin position="122"/>
        <end position="149"/>
    </location>
</feature>
<keyword evidence="15" id="KW-1185">Reference proteome</keyword>
<dbReference type="PROSITE" id="PS50157">
    <property type="entry name" value="ZINC_FINGER_C2H2_2"/>
    <property type="match status" value="5"/>
</dbReference>
<dbReference type="FunFam" id="3.30.160.60:FF:000043">
    <property type="entry name" value="Scratch family zinc finger 2"/>
    <property type="match status" value="1"/>
</dbReference>
<evidence type="ECO:0000256" key="8">
    <source>
        <dbReference type="ARBA" id="ARBA00023163"/>
    </source>
</evidence>
<keyword evidence="7" id="KW-0238">DNA-binding</keyword>
<evidence type="ECO:0000256" key="2">
    <source>
        <dbReference type="ARBA" id="ARBA00022723"/>
    </source>
</evidence>
<protein>
    <recommendedName>
        <fullName evidence="13">C2H2-type domain-containing protein</fullName>
    </recommendedName>
</protein>
<feature type="region of interest" description="Disordered" evidence="12">
    <location>
        <begin position="70"/>
        <end position="93"/>
    </location>
</feature>
<dbReference type="GO" id="GO:0005634">
    <property type="term" value="C:nucleus"/>
    <property type="evidence" value="ECO:0007669"/>
    <property type="project" value="UniProtKB-SubCell"/>
</dbReference>
<dbReference type="Gene3D" id="3.30.160.60">
    <property type="entry name" value="Classic Zinc Finger"/>
    <property type="match status" value="4"/>
</dbReference>
<feature type="region of interest" description="Disordered" evidence="12">
    <location>
        <begin position="166"/>
        <end position="200"/>
    </location>
</feature>
<evidence type="ECO:0000256" key="12">
    <source>
        <dbReference type="SAM" id="MobiDB-lite"/>
    </source>
</evidence>
<reference evidence="14 15" key="1">
    <citation type="submission" date="2023-03" db="EMBL/GenBank/DDBJ databases">
        <title>High-quality genome of Scylla paramamosain provides insights in environmental adaptation.</title>
        <authorList>
            <person name="Zhang L."/>
        </authorList>
    </citation>
    <scope>NUCLEOTIDE SEQUENCE [LARGE SCALE GENOMIC DNA]</scope>
    <source>
        <strain evidence="14">LZ_2023a</strain>
        <tissue evidence="14">Muscle</tissue>
    </source>
</reference>
<dbReference type="Proteomes" id="UP001487740">
    <property type="component" value="Unassembled WGS sequence"/>
</dbReference>
<evidence type="ECO:0000256" key="5">
    <source>
        <dbReference type="ARBA" id="ARBA00022833"/>
    </source>
</evidence>
<evidence type="ECO:0000256" key="11">
    <source>
        <dbReference type="PROSITE-ProRule" id="PRU00042"/>
    </source>
</evidence>
<organism evidence="14 15">
    <name type="scientific">Scylla paramamosain</name>
    <name type="common">Mud crab</name>
    <dbReference type="NCBI Taxonomy" id="85552"/>
    <lineage>
        <taxon>Eukaryota</taxon>
        <taxon>Metazoa</taxon>
        <taxon>Ecdysozoa</taxon>
        <taxon>Arthropoda</taxon>
        <taxon>Crustacea</taxon>
        <taxon>Multicrustacea</taxon>
        <taxon>Malacostraca</taxon>
        <taxon>Eumalacostraca</taxon>
        <taxon>Eucarida</taxon>
        <taxon>Decapoda</taxon>
        <taxon>Pleocyemata</taxon>
        <taxon>Brachyura</taxon>
        <taxon>Eubrachyura</taxon>
        <taxon>Portunoidea</taxon>
        <taxon>Portunidae</taxon>
        <taxon>Portuninae</taxon>
        <taxon>Scylla</taxon>
    </lineage>
</organism>
<dbReference type="EMBL" id="JARAKH010000013">
    <property type="protein sequence ID" value="KAK8397592.1"/>
    <property type="molecule type" value="Genomic_DNA"/>
</dbReference>
<sequence>MAPSWSDAELYEWCEKDSDLDVRMAGHTWHGAPVPTTGRRYLQCRHHRARNKWLLLARMGEAGVVYTSVEGPAAPSSPPRGETPWPPSPAGPHDSLTLLADIALVCADKPWLAALRPEDLPNHYTTPPPPPHLPPPATPLPPSRESPTPVLELDANTTIITAAHDHDLPLNLSTTPPRTPENSPAAPTPPATPSPPSVRDAHVCPECGRTYSTSSNLARHRQTHRSPDDKRAARKCPYCDKVYVSTPAFSQHMRTHNQGCKCPTCGKCFSRPWLLQGHIRTHTGEKPFRCSMCGKAFADKSNLRAHVQTHSSFKPYACTRCGKSFALKSYLYKHEESSSCMKLHRALSRGSTTRSAPPDEEAVGHQQASSPKTHGDLGGRTSRSLHTVTILRSTPHTSSLLSATNYVHNKCRQTARCSRSRAGQTRSWHTSGQDVVCLHIRVALTGDLLGPGSHSPPSLAKTQSAFNQIFPQSAWPSSSRFPLVSPTLVSLVAANRPTSRNTLQPCQLPASPSFHVLEPLAPHPTSPAAYTGVPAHSQKSA</sequence>
<dbReference type="Pfam" id="PF00096">
    <property type="entry name" value="zf-C2H2"/>
    <property type="match status" value="4"/>
</dbReference>
<keyword evidence="3" id="KW-0677">Repeat</keyword>
<keyword evidence="5" id="KW-0862">Zinc</keyword>
<evidence type="ECO:0000256" key="9">
    <source>
        <dbReference type="ARBA" id="ARBA00023242"/>
    </source>
</evidence>
<keyword evidence="8" id="KW-0804">Transcription</keyword>
<dbReference type="InterPro" id="IPR013087">
    <property type="entry name" value="Znf_C2H2_type"/>
</dbReference>
<feature type="compositionally biased region" description="Pro residues" evidence="12">
    <location>
        <begin position="186"/>
        <end position="196"/>
    </location>
</feature>
<dbReference type="SMART" id="SM00355">
    <property type="entry name" value="ZnF_C2H2"/>
    <property type="match status" value="5"/>
</dbReference>
<feature type="domain" description="C2H2-type" evidence="13">
    <location>
        <begin position="234"/>
        <end position="256"/>
    </location>
</feature>
<evidence type="ECO:0000313" key="15">
    <source>
        <dbReference type="Proteomes" id="UP001487740"/>
    </source>
</evidence>
<feature type="domain" description="C2H2-type" evidence="13">
    <location>
        <begin position="202"/>
        <end position="229"/>
    </location>
</feature>
<evidence type="ECO:0000256" key="1">
    <source>
        <dbReference type="ARBA" id="ARBA00004123"/>
    </source>
</evidence>
<feature type="compositionally biased region" description="Pro residues" evidence="12">
    <location>
        <begin position="126"/>
        <end position="144"/>
    </location>
</feature>
<dbReference type="FunFam" id="3.30.160.60:FF:000322">
    <property type="entry name" value="GDNF-inducible zinc finger protein 1"/>
    <property type="match status" value="1"/>
</dbReference>
<keyword evidence="9" id="KW-0539">Nucleus</keyword>
<dbReference type="InterPro" id="IPR050527">
    <property type="entry name" value="Snail/Krueppel_Znf"/>
</dbReference>
<evidence type="ECO:0000256" key="6">
    <source>
        <dbReference type="ARBA" id="ARBA00023015"/>
    </source>
</evidence>
<comment type="similarity">
    <text evidence="10">Belongs to the snail C2H2-type zinc-finger protein family.</text>
</comment>
<dbReference type="GO" id="GO:0008270">
    <property type="term" value="F:zinc ion binding"/>
    <property type="evidence" value="ECO:0007669"/>
    <property type="project" value="UniProtKB-KW"/>
</dbReference>
<proteinExistence type="inferred from homology"/>
<dbReference type="GO" id="GO:0000978">
    <property type="term" value="F:RNA polymerase II cis-regulatory region sequence-specific DNA binding"/>
    <property type="evidence" value="ECO:0007669"/>
    <property type="project" value="TreeGrafter"/>
</dbReference>
<evidence type="ECO:0000256" key="3">
    <source>
        <dbReference type="ARBA" id="ARBA00022737"/>
    </source>
</evidence>
<dbReference type="GO" id="GO:0055059">
    <property type="term" value="P:asymmetric neuroblast division"/>
    <property type="evidence" value="ECO:0007669"/>
    <property type="project" value="UniProtKB-ARBA"/>
</dbReference>
<dbReference type="PROSITE" id="PS00028">
    <property type="entry name" value="ZINC_FINGER_C2H2_1"/>
    <property type="match status" value="4"/>
</dbReference>
<feature type="region of interest" description="Disordered" evidence="12">
    <location>
        <begin position="518"/>
        <end position="541"/>
    </location>
</feature>
<evidence type="ECO:0000259" key="13">
    <source>
        <dbReference type="PROSITE" id="PS50157"/>
    </source>
</evidence>
<feature type="domain" description="C2H2-type" evidence="13">
    <location>
        <begin position="288"/>
        <end position="315"/>
    </location>
</feature>
<dbReference type="SUPFAM" id="SSF57667">
    <property type="entry name" value="beta-beta-alpha zinc fingers"/>
    <property type="match status" value="3"/>
</dbReference>
<feature type="region of interest" description="Disordered" evidence="12">
    <location>
        <begin position="349"/>
        <end position="381"/>
    </location>
</feature>
<evidence type="ECO:0000256" key="4">
    <source>
        <dbReference type="ARBA" id="ARBA00022771"/>
    </source>
</evidence>
<feature type="domain" description="C2H2-type" evidence="13">
    <location>
        <begin position="316"/>
        <end position="349"/>
    </location>
</feature>
<dbReference type="GO" id="GO:2000177">
    <property type="term" value="P:regulation of neural precursor cell proliferation"/>
    <property type="evidence" value="ECO:0007669"/>
    <property type="project" value="UniProtKB-ARBA"/>
</dbReference>